<feature type="transmembrane region" description="Helical" evidence="15">
    <location>
        <begin position="60"/>
        <end position="77"/>
    </location>
</feature>
<evidence type="ECO:0000256" key="11">
    <source>
        <dbReference type="ARBA" id="ARBA00022989"/>
    </source>
</evidence>
<dbReference type="GO" id="GO:0005886">
    <property type="term" value="C:plasma membrane"/>
    <property type="evidence" value="ECO:0007669"/>
    <property type="project" value="UniProtKB-SubCell"/>
</dbReference>
<sequence>MNTHQSTNTSQKTGLWALLTGGLAALLASACCLGPLLLISLGISGAWIGHLTQLGPLQPVFLGAAVLALALAWRRIWRPAQVCEPGQVCALPPVKRAYQWLFGLAVALIAVALVFPFIAHWFY</sequence>
<dbReference type="GO" id="GO:0015097">
    <property type="term" value="F:mercury ion transmembrane transporter activity"/>
    <property type="evidence" value="ECO:0007669"/>
    <property type="project" value="InterPro"/>
</dbReference>
<evidence type="ECO:0000256" key="12">
    <source>
        <dbReference type="ARBA" id="ARBA00023136"/>
    </source>
</evidence>
<dbReference type="Proteomes" id="UP000293912">
    <property type="component" value="Chromosome"/>
</dbReference>
<keyword evidence="12 15" id="KW-0472">Membrane</keyword>
<dbReference type="NCBIfam" id="NF010314">
    <property type="entry name" value="PRK13751.2"/>
    <property type="match status" value="1"/>
</dbReference>
<evidence type="ECO:0000256" key="2">
    <source>
        <dbReference type="ARBA" id="ARBA00008224"/>
    </source>
</evidence>
<comment type="function">
    <text evidence="14">Involved in mercury resistance. Probably transfers a mercuric ion from the periplasmic Hg(2+)-binding protein MerP to the cytoplasmic mercuric reductase MerA.</text>
</comment>
<feature type="transmembrane region" description="Helical" evidence="15">
    <location>
        <begin position="15"/>
        <end position="48"/>
    </location>
</feature>
<dbReference type="KEGG" id="hpse:HPF_15915"/>
<keyword evidence="9" id="KW-0479">Metal-binding</keyword>
<evidence type="ECO:0000256" key="3">
    <source>
        <dbReference type="ARBA" id="ARBA00017053"/>
    </source>
</evidence>
<keyword evidence="10" id="KW-0476">Mercury</keyword>
<evidence type="ECO:0000256" key="4">
    <source>
        <dbReference type="ARBA" id="ARBA00022448"/>
    </source>
</evidence>
<dbReference type="RefSeq" id="WP_133157163.1">
    <property type="nucleotide sequence ID" value="NZ_CP037867.1"/>
</dbReference>
<keyword evidence="8 15" id="KW-0812">Transmembrane</keyword>
<name>A0A4P6X234_HYDPS</name>
<keyword evidence="5" id="KW-0475">Mercuric resistance</keyword>
<evidence type="ECO:0000313" key="16">
    <source>
        <dbReference type="EMBL" id="QBM29179.1"/>
    </source>
</evidence>
<evidence type="ECO:0000256" key="5">
    <source>
        <dbReference type="ARBA" id="ARBA00022466"/>
    </source>
</evidence>
<reference evidence="16 17" key="1">
    <citation type="submission" date="2019-03" db="EMBL/GenBank/DDBJ databases">
        <authorList>
            <person name="Sebastian G."/>
            <person name="Baumann P."/>
            <person name="Ruckert C."/>
            <person name="Kalinowski J."/>
            <person name="Nebel B."/>
            <person name="Takors R."/>
            <person name="Blombach B."/>
        </authorList>
    </citation>
    <scope>NUCLEOTIDE SEQUENCE [LARGE SCALE GENOMIC DNA]</scope>
    <source>
        <strain evidence="16 17">DSM 1084</strain>
    </source>
</reference>
<evidence type="ECO:0000256" key="9">
    <source>
        <dbReference type="ARBA" id="ARBA00022723"/>
    </source>
</evidence>
<dbReference type="EMBL" id="CP037867">
    <property type="protein sequence ID" value="QBM29179.1"/>
    <property type="molecule type" value="Genomic_DNA"/>
</dbReference>
<protein>
    <recommendedName>
        <fullName evidence="3">Mercuric transport protein MerT</fullName>
    </recommendedName>
    <alternativeName>
        <fullName evidence="13">Mercury ion transport protein</fullName>
    </alternativeName>
</protein>
<dbReference type="AlphaFoldDB" id="A0A4P6X234"/>
<keyword evidence="17" id="KW-1185">Reference proteome</keyword>
<feature type="transmembrane region" description="Helical" evidence="15">
    <location>
        <begin position="97"/>
        <end position="122"/>
    </location>
</feature>
<keyword evidence="4" id="KW-0813">Transport</keyword>
<dbReference type="GO" id="GO:0046872">
    <property type="term" value="F:metal ion binding"/>
    <property type="evidence" value="ECO:0007669"/>
    <property type="project" value="UniProtKB-KW"/>
</dbReference>
<evidence type="ECO:0000256" key="14">
    <source>
        <dbReference type="ARBA" id="ARBA00045720"/>
    </source>
</evidence>
<keyword evidence="11 15" id="KW-1133">Transmembrane helix</keyword>
<organism evidence="16 17">
    <name type="scientific">Hydrogenophaga pseudoflava</name>
    <name type="common">Pseudomonas carboxydoflava</name>
    <dbReference type="NCBI Taxonomy" id="47421"/>
    <lineage>
        <taxon>Bacteria</taxon>
        <taxon>Pseudomonadati</taxon>
        <taxon>Pseudomonadota</taxon>
        <taxon>Betaproteobacteria</taxon>
        <taxon>Burkholderiales</taxon>
        <taxon>Comamonadaceae</taxon>
        <taxon>Hydrogenophaga</taxon>
    </lineage>
</organism>
<gene>
    <name evidence="16" type="ORF">HPF_15915</name>
</gene>
<evidence type="ECO:0000313" key="17">
    <source>
        <dbReference type="Proteomes" id="UP000293912"/>
    </source>
</evidence>
<dbReference type="Pfam" id="PF02411">
    <property type="entry name" value="MerT"/>
    <property type="match status" value="1"/>
</dbReference>
<keyword evidence="7" id="KW-0997">Cell inner membrane</keyword>
<accession>A0A4P6X234</accession>
<keyword evidence="6" id="KW-1003">Cell membrane</keyword>
<evidence type="ECO:0000256" key="7">
    <source>
        <dbReference type="ARBA" id="ARBA00022519"/>
    </source>
</evidence>
<dbReference type="Gene3D" id="1.10.287.910">
    <property type="entry name" value="bacterial mercury transporter, merf"/>
    <property type="match status" value="1"/>
</dbReference>
<evidence type="ECO:0000256" key="10">
    <source>
        <dbReference type="ARBA" id="ARBA00022914"/>
    </source>
</evidence>
<dbReference type="InterPro" id="IPR003457">
    <property type="entry name" value="Transprt_MerT"/>
</dbReference>
<evidence type="ECO:0000256" key="6">
    <source>
        <dbReference type="ARBA" id="ARBA00022475"/>
    </source>
</evidence>
<comment type="similarity">
    <text evidence="2">Belongs to the MerT family.</text>
</comment>
<evidence type="ECO:0000256" key="13">
    <source>
        <dbReference type="ARBA" id="ARBA00030934"/>
    </source>
</evidence>
<evidence type="ECO:0000256" key="8">
    <source>
        <dbReference type="ARBA" id="ARBA00022692"/>
    </source>
</evidence>
<evidence type="ECO:0000256" key="15">
    <source>
        <dbReference type="SAM" id="Phobius"/>
    </source>
</evidence>
<comment type="subcellular location">
    <subcellularLocation>
        <location evidence="1">Cell inner membrane</location>
        <topology evidence="1">Multi-pass membrane protein</topology>
    </subcellularLocation>
</comment>
<evidence type="ECO:0000256" key="1">
    <source>
        <dbReference type="ARBA" id="ARBA00004429"/>
    </source>
</evidence>
<proteinExistence type="inferred from homology"/>